<evidence type="ECO:0000256" key="4">
    <source>
        <dbReference type="SAM" id="MobiDB-lite"/>
    </source>
</evidence>
<dbReference type="GO" id="GO:0003723">
    <property type="term" value="F:RNA binding"/>
    <property type="evidence" value="ECO:0007669"/>
    <property type="project" value="TreeGrafter"/>
</dbReference>
<dbReference type="Pfam" id="PF00575">
    <property type="entry name" value="S1"/>
    <property type="match status" value="2"/>
</dbReference>
<dbReference type="PANTHER" id="PTHR23270:SF10">
    <property type="entry name" value="PROTEIN RRP5 HOMOLOG"/>
    <property type="match status" value="1"/>
</dbReference>
<dbReference type="InterPro" id="IPR057302">
    <property type="entry name" value="Rrp5_S1"/>
</dbReference>
<proteinExistence type="predicted"/>
<reference evidence="6 7" key="1">
    <citation type="submission" date="2024-01" db="EMBL/GenBank/DDBJ databases">
        <title>The genome of the rayed Mediterranean limpet Patella caerulea (Linnaeus, 1758).</title>
        <authorList>
            <person name="Anh-Thu Weber A."/>
            <person name="Halstead-Nussloch G."/>
        </authorList>
    </citation>
    <scope>NUCLEOTIDE SEQUENCE [LARGE SCALE GENOMIC DNA]</scope>
    <source>
        <strain evidence="6">AATW-2023a</strain>
        <tissue evidence="6">Whole specimen</tissue>
    </source>
</reference>
<dbReference type="PANTHER" id="PTHR23270">
    <property type="entry name" value="PROGRAMMED CELL DEATH PROTEIN 11 PRE-RRNA PROCESSING PROTEIN RRP5"/>
    <property type="match status" value="1"/>
</dbReference>
<feature type="domain" description="S1 motif" evidence="5">
    <location>
        <begin position="457"/>
        <end position="525"/>
    </location>
</feature>
<keyword evidence="2" id="KW-0677">Repeat</keyword>
<feature type="domain" description="S1 motif" evidence="5">
    <location>
        <begin position="82"/>
        <end position="170"/>
    </location>
</feature>
<protein>
    <recommendedName>
        <fullName evidence="5">S1 motif domain-containing protein</fullName>
    </recommendedName>
</protein>
<dbReference type="InterPro" id="IPR057301">
    <property type="entry name" value="Rrp5_OB_4th"/>
</dbReference>
<dbReference type="PROSITE" id="PS50126">
    <property type="entry name" value="S1"/>
    <property type="match status" value="7"/>
</dbReference>
<dbReference type="SUPFAM" id="SSF50249">
    <property type="entry name" value="Nucleic acid-binding proteins"/>
    <property type="match status" value="7"/>
</dbReference>
<evidence type="ECO:0000313" key="6">
    <source>
        <dbReference type="EMBL" id="KAK6174512.1"/>
    </source>
</evidence>
<feature type="compositionally biased region" description="Basic and acidic residues" evidence="4">
    <location>
        <begin position="48"/>
        <end position="58"/>
    </location>
</feature>
<dbReference type="CDD" id="cd05693">
    <property type="entry name" value="S1_Rrp5_repeat_hs1_sc1"/>
    <property type="match status" value="1"/>
</dbReference>
<evidence type="ECO:0000256" key="3">
    <source>
        <dbReference type="ARBA" id="ARBA00023242"/>
    </source>
</evidence>
<name>A0AAN8JB27_PATCE</name>
<dbReference type="FunFam" id="2.40.50.140:FF:000103">
    <property type="entry name" value="protein RRP5 homolog"/>
    <property type="match status" value="2"/>
</dbReference>
<feature type="domain" description="S1 motif" evidence="5">
    <location>
        <begin position="545"/>
        <end position="614"/>
    </location>
</feature>
<dbReference type="InterPro" id="IPR012340">
    <property type="entry name" value="NA-bd_OB-fold"/>
</dbReference>
<feature type="domain" description="S1 motif" evidence="5">
    <location>
        <begin position="730"/>
        <end position="801"/>
    </location>
</feature>
<dbReference type="Gene3D" id="2.40.50.140">
    <property type="entry name" value="Nucleic acid-binding proteins"/>
    <property type="match status" value="7"/>
</dbReference>
<keyword evidence="3" id="KW-0539">Nucleus</keyword>
<feature type="domain" description="S1 motif" evidence="5">
    <location>
        <begin position="370"/>
        <end position="440"/>
    </location>
</feature>
<gene>
    <name evidence="6" type="ORF">SNE40_017775</name>
</gene>
<dbReference type="AlphaFoldDB" id="A0AAN8JB27"/>
<organism evidence="6 7">
    <name type="scientific">Patella caerulea</name>
    <name type="common">Rayed Mediterranean limpet</name>
    <dbReference type="NCBI Taxonomy" id="87958"/>
    <lineage>
        <taxon>Eukaryota</taxon>
        <taxon>Metazoa</taxon>
        <taxon>Spiralia</taxon>
        <taxon>Lophotrochozoa</taxon>
        <taxon>Mollusca</taxon>
        <taxon>Gastropoda</taxon>
        <taxon>Patellogastropoda</taxon>
        <taxon>Patelloidea</taxon>
        <taxon>Patellidae</taxon>
        <taxon>Patella</taxon>
    </lineage>
</organism>
<dbReference type="SMART" id="SM00316">
    <property type="entry name" value="S1"/>
    <property type="match status" value="11"/>
</dbReference>
<dbReference type="Proteomes" id="UP001347796">
    <property type="component" value="Unassembled WGS sequence"/>
</dbReference>
<dbReference type="Pfam" id="PF23459">
    <property type="entry name" value="S1_RRP5"/>
    <property type="match status" value="1"/>
</dbReference>
<accession>A0AAN8JB27</accession>
<keyword evidence="7" id="KW-1185">Reference proteome</keyword>
<evidence type="ECO:0000259" key="5">
    <source>
        <dbReference type="PROSITE" id="PS50126"/>
    </source>
</evidence>
<evidence type="ECO:0000256" key="2">
    <source>
        <dbReference type="ARBA" id="ARBA00022737"/>
    </source>
</evidence>
<dbReference type="GO" id="GO:0006364">
    <property type="term" value="P:rRNA processing"/>
    <property type="evidence" value="ECO:0007669"/>
    <property type="project" value="InterPro"/>
</dbReference>
<comment type="subcellular location">
    <subcellularLocation>
        <location evidence="1">Nucleus</location>
    </subcellularLocation>
</comment>
<feature type="region of interest" description="Disordered" evidence="4">
    <location>
        <begin position="1"/>
        <end position="58"/>
    </location>
</feature>
<evidence type="ECO:0000256" key="1">
    <source>
        <dbReference type="ARBA" id="ARBA00004123"/>
    </source>
</evidence>
<dbReference type="Pfam" id="PF24685">
    <property type="entry name" value="OB_RRP5_4th"/>
    <property type="match status" value="1"/>
</dbReference>
<sequence>MEVDFPRGKVDKKKQQNVPRKPVRRKREKNLFMTERSKPKAKKRKVAKSGDDDGKKRKIEGSVDAHGAVKIELLNKKTVCPGMLLLGCISEIRDYKLIISLANNMKGVISITDVSDTYTSKLQQLAEEEITEEEGVHSLNEMFKVGMLVCCKVSETRLKVTKQILDLSMNPKHVHENKTAKFLKNNMIICGSVVSQEDHGYIIDIGVPNTKGFLLNKNAEEYIQNMVDGESLMEGQVLWFCVKLKADDDLSTDSLHTIHLTISPTKISKTHINVDQPMTFNNLMPGVCATAIVKKASEYGLVVRIGNKICVIHPTHINGNPTDYKEDQEISVSVLYIQPETKSVYLTMLPHLLNYNGMVTDIMLDKLGLGDIIDNAVVCEANKKGVYVKLPHALTGLAQKGNLSDSKVQKIEEEFPIGSKHRCRVVGFNSIDNFVMVSMKKSIIDVPFIKIRDIVPGSIYKVEVKFVKDTVIVVKLGNLKGLIPALHMADIPLKNPSKKFTEGDELECRVLSVDMKDNKVILTNKKSLVDTKLPTVHDNSQIRKHLELDGFIVMINNRGVLVAFYNNIKGWVPLSELSEEKIEHPEKVFYLGQVVRCRVKNYDEETNKIVLSFRKGPRPKDRKLKEKDTSVPDDFEAGKIVECKVKSKKQELMIVSVTSTGKDAILYKAHLADFDDLCDVLWEGLQEGDILERVVHFKCTNKIIVSMKPSLLKQTENDIIPTDFTELSKDMILPAVVKNIVEYGIFFTLTGGLRGLIPMKVASDNYLPYEEITNYIHVGQSIVVRITHLDPDKRTFVGSMLTRHCFPRSSDKAAILMKLYLENKEMVTNVLSAGQSMGGLLLKMKEIPVGSVVTAIVNDINTDGVSCNMSNGLSAFINNDMLYDIKPVIGDKVLGVVLSIDLIKQRIDLSLDQTIVAAMKNSETEDQIQQLNVDENIPAEVLQVNFNYYMVSLRGKALGSMAYVPTKHTINCINELDLYPVKQNIHVKIHSVYNENLIALTPLHQIKSPTPNNSKNKKNKLYLSIGGVYKAKVKEIHPIIMNLDIEGKPGRVHCTDMVDTIQDGHHPFSDYQVGKEIMVRITGHSKIKKKEEKVAECTAKPSQLKGRLEKSSRSFPLKSSRRVFIDKIDKDNVMVNISSQRKGIISIFDLSDDLMILENLKSHFKKGQGYNGEVVGCRGRSKIVFTFTGRREKVSEGETTKCYITDIDTESKEIKLSLPARHTAVVKLSTDIKKYHKGQWLWCQVTSVDDTENKCSVTLKKSRGWKTDK</sequence>
<feature type="domain" description="S1 motif" evidence="5">
    <location>
        <begin position="850"/>
        <end position="912"/>
    </location>
</feature>
<comment type="caution">
    <text evidence="6">The sequence shown here is derived from an EMBL/GenBank/DDBJ whole genome shotgun (WGS) entry which is preliminary data.</text>
</comment>
<feature type="domain" description="S1 motif" evidence="5">
    <location>
        <begin position="281"/>
        <end position="349"/>
    </location>
</feature>
<dbReference type="InterPro" id="IPR045209">
    <property type="entry name" value="Rrp5"/>
</dbReference>
<evidence type="ECO:0000313" key="7">
    <source>
        <dbReference type="Proteomes" id="UP001347796"/>
    </source>
</evidence>
<dbReference type="GO" id="GO:0032040">
    <property type="term" value="C:small-subunit processome"/>
    <property type="evidence" value="ECO:0007669"/>
    <property type="project" value="TreeGrafter"/>
</dbReference>
<dbReference type="EMBL" id="JAZGQO010000011">
    <property type="protein sequence ID" value="KAK6174512.1"/>
    <property type="molecule type" value="Genomic_DNA"/>
</dbReference>
<dbReference type="InterPro" id="IPR048059">
    <property type="entry name" value="Rrp5_S1_rpt_hs1_sc1"/>
</dbReference>
<dbReference type="InterPro" id="IPR003029">
    <property type="entry name" value="S1_domain"/>
</dbReference>